<dbReference type="GO" id="GO:0103068">
    <property type="term" value="F:leukotriene C4 gamma-glutamyl transferase activity"/>
    <property type="evidence" value="ECO:0007669"/>
    <property type="project" value="UniProtKB-EC"/>
</dbReference>
<dbReference type="InterPro" id="IPR043138">
    <property type="entry name" value="GGT_lsub"/>
</dbReference>
<keyword evidence="7" id="KW-1185">Reference proteome</keyword>
<keyword evidence="5" id="KW-0732">Signal</keyword>
<dbReference type="GO" id="GO:0016787">
    <property type="term" value="F:hydrolase activity"/>
    <property type="evidence" value="ECO:0007669"/>
    <property type="project" value="UniProtKB-KW"/>
</dbReference>
<dbReference type="Pfam" id="PF01019">
    <property type="entry name" value="G_glu_transpept"/>
    <property type="match status" value="1"/>
</dbReference>
<evidence type="ECO:0000313" key="7">
    <source>
        <dbReference type="Proteomes" id="UP000001422"/>
    </source>
</evidence>
<dbReference type="InterPro" id="IPR051792">
    <property type="entry name" value="GGT_bact"/>
</dbReference>
<dbReference type="EC" id="2.3.2.2" evidence="6"/>
<reference evidence="6 7" key="1">
    <citation type="journal article" date="2003" name="Nature">
        <title>The genome of a motile marine Synechococcus.</title>
        <authorList>
            <person name="Palenik B."/>
            <person name="Brahamsha B."/>
            <person name="Larimer F."/>
            <person name="Land M."/>
            <person name="Hauser L."/>
            <person name="Chain P."/>
            <person name="Lamerdin J."/>
            <person name="Regala W."/>
            <person name="Allen E.A."/>
            <person name="McCarren J."/>
            <person name="Paulsen I."/>
            <person name="Dufresne A."/>
            <person name="Partensky F."/>
            <person name="Webb E."/>
            <person name="Waterbury J."/>
        </authorList>
    </citation>
    <scope>NUCLEOTIDE SEQUENCE [LARGE SCALE GENOMIC DNA]</scope>
    <source>
        <strain evidence="6 7">WH8102</strain>
    </source>
</reference>
<dbReference type="PRINTS" id="PR01210">
    <property type="entry name" value="GGTRANSPTASE"/>
</dbReference>
<dbReference type="AlphaFoldDB" id="Q7U6E4"/>
<keyword evidence="3" id="KW-0378">Hydrolase</keyword>
<dbReference type="InterPro" id="IPR029055">
    <property type="entry name" value="Ntn_hydrolases_N"/>
</dbReference>
<dbReference type="PANTHER" id="PTHR43199:SF1">
    <property type="entry name" value="GLUTATHIONE HYDROLASE PROENZYME"/>
    <property type="match status" value="1"/>
</dbReference>
<dbReference type="EMBL" id="BX569692">
    <property type="protein sequence ID" value="CAE07909.1"/>
    <property type="molecule type" value="Genomic_DNA"/>
</dbReference>
<dbReference type="MEROPS" id="T03.001"/>
<dbReference type="Gene3D" id="1.10.246.130">
    <property type="match status" value="1"/>
</dbReference>
<accession>Q7U6E4</accession>
<dbReference type="Proteomes" id="UP000001422">
    <property type="component" value="Chromosome"/>
</dbReference>
<dbReference type="PANTHER" id="PTHR43199">
    <property type="entry name" value="GLUTATHIONE HYDROLASE"/>
    <property type="match status" value="1"/>
</dbReference>
<gene>
    <name evidence="6" type="ordered locus">SYNW1394</name>
</gene>
<feature type="chain" id="PRO_5004291835" evidence="5">
    <location>
        <begin position="21"/>
        <end position="584"/>
    </location>
</feature>
<comment type="similarity">
    <text evidence="1">Belongs to the gamma-glutamyltransferase family.</text>
</comment>
<sequence>MLRALLLILGLCISSTSAAAAPVSRDDPESADPGQAAISTAAGDAVVVTANPRASRAAVAVLKAGGSAVDALVSAQAVLAVVEPQSSGLAGGGFLMHWDARQQQLQVLDGREVAPLSSRPDDLLQPSGEPLPWREATSRPQAIGVPGTVALLWDVHQQHGRLPWATTLQPAIRLARDGFRPSPRLRRSIGIAQRIGVDHSPAFQALYLPGGQPPPANRPFRNPALARTLELLAKDGGPSFYNGELAQQILAGMAALQTDQPDFRGWSPADLAGYAVVQRSPLCHRLRSYRLCTVPPPSSGGLAVLQTLALLNQSNALSGPADPQTWRLLARAQAWADADRLYWVHDPKDGAIPTGPLLDPVYIQSRAIALQTSPAARPTPGLPPGLAAYPYALPEQSREQGTTHLAIVDGEGNLAAYTSSVETVFGSRHLVAGMVLNNQLTDFAFRPSINGQPVANRRRPGRRPVSSMAPMIVFERGQPLLSVGSPGGRSIPHVLSRVLLASLIWREPPARAVGLPHLSRRRNGLVLEQDPPLPWPVALDQLTPGDQPIRSQRLGSGTALLQKINGRWHGAADPRREGTALSAD</sequence>
<feature type="signal peptide" evidence="5">
    <location>
        <begin position="1"/>
        <end position="20"/>
    </location>
</feature>
<evidence type="ECO:0000256" key="1">
    <source>
        <dbReference type="ARBA" id="ARBA00009381"/>
    </source>
</evidence>
<dbReference type="STRING" id="84588.SYNW1394"/>
<evidence type="ECO:0000256" key="4">
    <source>
        <dbReference type="ARBA" id="ARBA00023145"/>
    </source>
</evidence>
<dbReference type="Gene3D" id="3.60.20.40">
    <property type="match status" value="1"/>
</dbReference>
<evidence type="ECO:0000256" key="3">
    <source>
        <dbReference type="ARBA" id="ARBA00022801"/>
    </source>
</evidence>
<evidence type="ECO:0000313" key="6">
    <source>
        <dbReference type="EMBL" id="CAE07909.1"/>
    </source>
</evidence>
<dbReference type="HOGENOM" id="CLU_014813_0_1_3"/>
<proteinExistence type="inferred from homology"/>
<dbReference type="RefSeq" id="WP_011128258.1">
    <property type="nucleotide sequence ID" value="NC_005070.1"/>
</dbReference>
<keyword evidence="4" id="KW-0865">Zymogen</keyword>
<dbReference type="KEGG" id="syw:SYNW1394"/>
<evidence type="ECO:0000256" key="2">
    <source>
        <dbReference type="ARBA" id="ARBA00022679"/>
    </source>
</evidence>
<dbReference type="SUPFAM" id="SSF56235">
    <property type="entry name" value="N-terminal nucleophile aminohydrolases (Ntn hydrolases)"/>
    <property type="match status" value="1"/>
</dbReference>
<dbReference type="InterPro" id="IPR043137">
    <property type="entry name" value="GGT_ssub_C"/>
</dbReference>
<keyword evidence="6" id="KW-0012">Acyltransferase</keyword>
<evidence type="ECO:0000256" key="5">
    <source>
        <dbReference type="SAM" id="SignalP"/>
    </source>
</evidence>
<keyword evidence="2 6" id="KW-0808">Transferase</keyword>
<protein>
    <submittedName>
        <fullName evidence="6">Gamma-glutamyltranspeptidase</fullName>
        <ecNumber evidence="6">2.3.2.2</ecNumber>
    </submittedName>
</protein>
<name>Q7U6E4_PARMW</name>
<dbReference type="eggNOG" id="COG0405">
    <property type="taxonomic scope" value="Bacteria"/>
</dbReference>
<organism evidence="6 7">
    <name type="scientific">Parasynechococcus marenigrum (strain WH8102)</name>
    <dbReference type="NCBI Taxonomy" id="84588"/>
    <lineage>
        <taxon>Bacteria</taxon>
        <taxon>Bacillati</taxon>
        <taxon>Cyanobacteriota</taxon>
        <taxon>Cyanophyceae</taxon>
        <taxon>Synechococcales</taxon>
        <taxon>Prochlorococcaceae</taxon>
        <taxon>Parasynechococcus</taxon>
        <taxon>Parasynechococcus marenigrum</taxon>
    </lineage>
</organism>